<name>A0A5C4KQY6_PSEJE</name>
<dbReference type="Pfam" id="PF10946">
    <property type="entry name" value="DUF2625"/>
    <property type="match status" value="1"/>
</dbReference>
<proteinExistence type="predicted"/>
<dbReference type="Proteomes" id="UP000306272">
    <property type="component" value="Unassembled WGS sequence"/>
</dbReference>
<dbReference type="EMBL" id="VDDB01000019">
    <property type="protein sequence ID" value="TNB91655.1"/>
    <property type="molecule type" value="Genomic_DNA"/>
</dbReference>
<evidence type="ECO:0000313" key="2">
    <source>
        <dbReference type="Proteomes" id="UP000306272"/>
    </source>
</evidence>
<keyword evidence="2" id="KW-1185">Reference proteome</keyword>
<reference evidence="1" key="1">
    <citation type="submission" date="2019-06" db="EMBL/GenBank/DDBJ databases">
        <title>Pseudomonas-derived Butenolides : (Bio)synthesis of Styrolides.</title>
        <authorList>
            <person name="Klapper M."/>
            <person name="Chowdhury S."/>
            <person name="Stallforth P."/>
        </authorList>
    </citation>
    <scope>NUCLEOTIDE SEQUENCE [LARGE SCALE GENOMIC DNA]</scope>
    <source>
        <strain evidence="1">EC-S101</strain>
    </source>
</reference>
<sequence>MKNLDHLIDKRDPALPIIEKMLGEAVLNYQLLPPSTENGRVLSGLQLTTKSTLGAIAFETGGLLIDHGWLRVLGSGHPQLPRNLLDWNGGRADAYMLVADDAAGGFFALNGGGLGEEVGAMYYWAPDTLLWEPLHITYTDFLGWALSDRLATFYDGLRWNGWIHDLQALEADQCFSFFPFLWTREGSVEKSRRTAIDVSEQFEMNVELARKLGKGSAQLL</sequence>
<dbReference type="NCBIfam" id="NF008498">
    <property type="entry name" value="PRK11408.1-5"/>
    <property type="match status" value="1"/>
</dbReference>
<comment type="caution">
    <text evidence="1">The sequence shown here is derived from an EMBL/GenBank/DDBJ whole genome shotgun (WGS) entry which is preliminary data.</text>
</comment>
<accession>A0A5C4KQY6</accession>
<dbReference type="InterPro" id="IPR021239">
    <property type="entry name" value="DUF2625"/>
</dbReference>
<dbReference type="RefSeq" id="WP_135296191.1">
    <property type="nucleotide sequence ID" value="NZ_VDDB01000019.1"/>
</dbReference>
<dbReference type="AlphaFoldDB" id="A0A5C4KQY6"/>
<evidence type="ECO:0000313" key="1">
    <source>
        <dbReference type="EMBL" id="TNB91655.1"/>
    </source>
</evidence>
<protein>
    <submittedName>
        <fullName evidence="1">DUF2625 domain-containing protein</fullName>
    </submittedName>
</protein>
<gene>
    <name evidence="1" type="ORF">FHG55_24245</name>
</gene>
<organism evidence="1 2">
    <name type="scientific">Pseudomonas jessenii</name>
    <dbReference type="NCBI Taxonomy" id="77298"/>
    <lineage>
        <taxon>Bacteria</taxon>
        <taxon>Pseudomonadati</taxon>
        <taxon>Pseudomonadota</taxon>
        <taxon>Gammaproteobacteria</taxon>
        <taxon>Pseudomonadales</taxon>
        <taxon>Pseudomonadaceae</taxon>
        <taxon>Pseudomonas</taxon>
    </lineage>
</organism>